<comment type="caution">
    <text evidence="1">The sequence shown here is derived from an EMBL/GenBank/DDBJ whole genome shotgun (WGS) entry which is preliminary data.</text>
</comment>
<dbReference type="AlphaFoldDB" id="A0A3L6F9R0"/>
<dbReference type="Proteomes" id="UP000251960">
    <property type="component" value="Chromosome 3"/>
</dbReference>
<accession>A0A3L6F9R0</accession>
<dbReference type="EMBL" id="NCVQ01000004">
    <property type="protein sequence ID" value="PWZ29954.1"/>
    <property type="molecule type" value="Genomic_DNA"/>
</dbReference>
<proteinExistence type="predicted"/>
<evidence type="ECO:0000313" key="1">
    <source>
        <dbReference type="EMBL" id="PWZ29954.1"/>
    </source>
</evidence>
<organism evidence="1">
    <name type="scientific">Zea mays</name>
    <name type="common">Maize</name>
    <dbReference type="NCBI Taxonomy" id="4577"/>
    <lineage>
        <taxon>Eukaryota</taxon>
        <taxon>Viridiplantae</taxon>
        <taxon>Streptophyta</taxon>
        <taxon>Embryophyta</taxon>
        <taxon>Tracheophyta</taxon>
        <taxon>Spermatophyta</taxon>
        <taxon>Magnoliopsida</taxon>
        <taxon>Liliopsida</taxon>
        <taxon>Poales</taxon>
        <taxon>Poaceae</taxon>
        <taxon>PACMAD clade</taxon>
        <taxon>Panicoideae</taxon>
        <taxon>Andropogonodae</taxon>
        <taxon>Andropogoneae</taxon>
        <taxon>Tripsacinae</taxon>
        <taxon>Zea</taxon>
    </lineage>
</organism>
<protein>
    <submittedName>
        <fullName evidence="1">Uncharacterized protein</fullName>
    </submittedName>
</protein>
<name>A0A3L6F9R0_MAIZE</name>
<sequence length="21" mass="2458">MDEVTRDIKGRSLGVCFLWTM</sequence>
<gene>
    <name evidence="1" type="ORF">Zm00014a_011566</name>
</gene>
<reference evidence="1" key="1">
    <citation type="journal article" date="2018" name="Nat. Genet.">
        <title>Extensive intraspecific gene order and gene structural variations between Mo17 and other maize genomes.</title>
        <authorList>
            <person name="Sun S."/>
            <person name="Zhou Y."/>
            <person name="Chen J."/>
            <person name="Shi J."/>
            <person name="Zhao H."/>
            <person name="Zhao H."/>
            <person name="Song W."/>
            <person name="Zhang M."/>
            <person name="Cui Y."/>
            <person name="Dong X."/>
            <person name="Liu H."/>
            <person name="Ma X."/>
            <person name="Jiao Y."/>
            <person name="Wang B."/>
            <person name="Wei X."/>
            <person name="Stein J.C."/>
            <person name="Glaubitz J.C."/>
            <person name="Lu F."/>
            <person name="Yu G."/>
            <person name="Liang C."/>
            <person name="Fengler K."/>
            <person name="Li B."/>
            <person name="Rafalski A."/>
            <person name="Schnable P.S."/>
            <person name="Ware D.H."/>
            <person name="Buckler E.S."/>
            <person name="Lai J."/>
        </authorList>
    </citation>
    <scope>NUCLEOTIDE SEQUENCE [LARGE SCALE GENOMIC DNA]</scope>
    <source>
        <tissue evidence="1">Seedling</tissue>
    </source>
</reference>